<feature type="transmembrane region" description="Helical" evidence="9">
    <location>
        <begin position="112"/>
        <end position="134"/>
    </location>
</feature>
<evidence type="ECO:0000256" key="5">
    <source>
        <dbReference type="ARBA" id="ARBA00022692"/>
    </source>
</evidence>
<dbReference type="AlphaFoldDB" id="A0A5B0DV65"/>
<comment type="subcellular location">
    <subcellularLocation>
        <location evidence="1 9">Cell inner membrane</location>
        <topology evidence="1 9">Multi-pass membrane protein</topology>
    </subcellularLocation>
</comment>
<dbReference type="OrthoDB" id="4964541at2"/>
<evidence type="ECO:0000313" key="12">
    <source>
        <dbReference type="Proteomes" id="UP000324738"/>
    </source>
</evidence>
<comment type="subunit">
    <text evidence="9">The complex comprises the extracytoplasmic solute receptor protein and the two transmembrane proteins.</text>
</comment>
<evidence type="ECO:0000256" key="8">
    <source>
        <dbReference type="ARBA" id="ARBA00038436"/>
    </source>
</evidence>
<dbReference type="GO" id="GO:0022857">
    <property type="term" value="F:transmembrane transporter activity"/>
    <property type="evidence" value="ECO:0007669"/>
    <property type="project" value="UniProtKB-UniRule"/>
</dbReference>
<keyword evidence="2 9" id="KW-0813">Transport</keyword>
<keyword evidence="6 9" id="KW-1133">Transmembrane helix</keyword>
<reference evidence="11 12" key="1">
    <citation type="submission" date="2019-08" db="EMBL/GenBank/DDBJ databases">
        <title>Aureimonas fodiniaquatilis sp. nov., isolated from a coal mine wastewater.</title>
        <authorList>
            <person name="Kim W."/>
        </authorList>
    </citation>
    <scope>NUCLEOTIDE SEQUENCE [LARGE SCALE GENOMIC DNA]</scope>
    <source>
        <strain evidence="11 12">CAU 1482</strain>
    </source>
</reference>
<dbReference type="Proteomes" id="UP000324738">
    <property type="component" value="Unassembled WGS sequence"/>
</dbReference>
<comment type="similarity">
    <text evidence="8 9">Belongs to the TRAP transporter small permease family.</text>
</comment>
<evidence type="ECO:0000256" key="2">
    <source>
        <dbReference type="ARBA" id="ARBA00022448"/>
    </source>
</evidence>
<accession>A0A5B0DV65</accession>
<dbReference type="InterPro" id="IPR007387">
    <property type="entry name" value="TRAP_DctQ"/>
</dbReference>
<evidence type="ECO:0000256" key="6">
    <source>
        <dbReference type="ARBA" id="ARBA00022989"/>
    </source>
</evidence>
<evidence type="ECO:0000313" key="11">
    <source>
        <dbReference type="EMBL" id="KAA0969490.1"/>
    </source>
</evidence>
<evidence type="ECO:0000259" key="10">
    <source>
        <dbReference type="Pfam" id="PF04290"/>
    </source>
</evidence>
<evidence type="ECO:0000256" key="9">
    <source>
        <dbReference type="RuleBase" id="RU369079"/>
    </source>
</evidence>
<evidence type="ECO:0000256" key="3">
    <source>
        <dbReference type="ARBA" id="ARBA00022475"/>
    </source>
</evidence>
<dbReference type="Pfam" id="PF04290">
    <property type="entry name" value="DctQ"/>
    <property type="match status" value="1"/>
</dbReference>
<evidence type="ECO:0000256" key="1">
    <source>
        <dbReference type="ARBA" id="ARBA00004429"/>
    </source>
</evidence>
<evidence type="ECO:0000256" key="4">
    <source>
        <dbReference type="ARBA" id="ARBA00022519"/>
    </source>
</evidence>
<comment type="function">
    <text evidence="9">Part of the tripartite ATP-independent periplasmic (TRAP) transport system.</text>
</comment>
<name>A0A5B0DV65_9HYPH</name>
<keyword evidence="4 9" id="KW-0997">Cell inner membrane</keyword>
<protein>
    <recommendedName>
        <fullName evidence="9">TRAP transporter small permease protein</fullName>
    </recommendedName>
</protein>
<evidence type="ECO:0000256" key="7">
    <source>
        <dbReference type="ARBA" id="ARBA00023136"/>
    </source>
</evidence>
<keyword evidence="7 9" id="KW-0472">Membrane</keyword>
<keyword evidence="3" id="KW-1003">Cell membrane</keyword>
<keyword evidence="5 9" id="KW-0812">Transmembrane</keyword>
<dbReference type="GO" id="GO:0005886">
    <property type="term" value="C:plasma membrane"/>
    <property type="evidence" value="ECO:0007669"/>
    <property type="project" value="UniProtKB-SubCell"/>
</dbReference>
<dbReference type="InterPro" id="IPR055348">
    <property type="entry name" value="DctQ"/>
</dbReference>
<organism evidence="11 12">
    <name type="scientific">Aureimonas fodinaquatilis</name>
    <dbReference type="NCBI Taxonomy" id="2565783"/>
    <lineage>
        <taxon>Bacteria</taxon>
        <taxon>Pseudomonadati</taxon>
        <taxon>Pseudomonadota</taxon>
        <taxon>Alphaproteobacteria</taxon>
        <taxon>Hyphomicrobiales</taxon>
        <taxon>Aurantimonadaceae</taxon>
        <taxon>Aureimonas</taxon>
    </lineage>
</organism>
<dbReference type="EMBL" id="VTWH01000003">
    <property type="protein sequence ID" value="KAA0969490.1"/>
    <property type="molecule type" value="Genomic_DNA"/>
</dbReference>
<gene>
    <name evidence="11" type="ORF">FPY71_13200</name>
</gene>
<feature type="transmembrane region" description="Helical" evidence="9">
    <location>
        <begin position="73"/>
        <end position="91"/>
    </location>
</feature>
<feature type="domain" description="Tripartite ATP-independent periplasmic transporters DctQ component" evidence="10">
    <location>
        <begin position="51"/>
        <end position="176"/>
    </location>
</feature>
<sequence length="195" mass="21300">MATQSCSRWPAGYVSNADGTGAQGPKDMLKLEKLLGVFVDLLGIVLIAGVLLNFSNAVMRYGFGASFVWAEEIMIFGLILIVMAGIVVITIRYDHLRIDAISPILPDWVKAVIRIMISLIICGVLAYIAVQSLTIVQLMMRLGQTSVAARIPMWIPHSFLLVSFSLAAMAALYRAGVDLRQFLSKQTNPAEETVN</sequence>
<feature type="transmembrane region" description="Helical" evidence="9">
    <location>
        <begin position="154"/>
        <end position="173"/>
    </location>
</feature>
<proteinExistence type="inferred from homology"/>
<dbReference type="PANTHER" id="PTHR35011">
    <property type="entry name" value="2,3-DIKETO-L-GULONATE TRAP TRANSPORTER SMALL PERMEASE PROTEIN YIAM"/>
    <property type="match status" value="1"/>
</dbReference>
<feature type="transmembrane region" description="Helical" evidence="9">
    <location>
        <begin position="34"/>
        <end position="53"/>
    </location>
</feature>
<keyword evidence="12" id="KW-1185">Reference proteome</keyword>
<comment type="caution">
    <text evidence="11">The sequence shown here is derived from an EMBL/GenBank/DDBJ whole genome shotgun (WGS) entry which is preliminary data.</text>
</comment>